<sequence>MRILIGNHTDPSIRARGDMRARTQRLFWSARPGDLLVPCCAPDAEFADYALAHTGVRHEDLTVLAVPPGVWGEKLLDPSCLTTPAFLDRVRAALGPSGADAVEENVRAVGRRPPWRGSPPR</sequence>
<dbReference type="RefSeq" id="WP_397718774.1">
    <property type="nucleotide sequence ID" value="NZ_JBIRGN010000014.1"/>
</dbReference>
<reference evidence="2 3" key="1">
    <citation type="submission" date="2024-10" db="EMBL/GenBank/DDBJ databases">
        <title>The Natural Products Discovery Center: Release of the First 8490 Sequenced Strains for Exploring Actinobacteria Biosynthetic Diversity.</title>
        <authorList>
            <person name="Kalkreuter E."/>
            <person name="Kautsar S.A."/>
            <person name="Yang D."/>
            <person name="Bader C.D."/>
            <person name="Teijaro C.N."/>
            <person name="Fluegel L."/>
            <person name="Davis C.M."/>
            <person name="Simpson J.R."/>
            <person name="Lauterbach L."/>
            <person name="Steele A.D."/>
            <person name="Gui C."/>
            <person name="Meng S."/>
            <person name="Li G."/>
            <person name="Viehrig K."/>
            <person name="Ye F."/>
            <person name="Su P."/>
            <person name="Kiefer A.F."/>
            <person name="Nichols A."/>
            <person name="Cepeda A.J."/>
            <person name="Yan W."/>
            <person name="Fan B."/>
            <person name="Jiang Y."/>
            <person name="Adhikari A."/>
            <person name="Zheng C.-J."/>
            <person name="Schuster L."/>
            <person name="Cowan T.M."/>
            <person name="Smanski M.J."/>
            <person name="Chevrette M.G."/>
            <person name="De Carvalho L.P.S."/>
            <person name="Shen B."/>
        </authorList>
    </citation>
    <scope>NUCLEOTIDE SEQUENCE [LARGE SCALE GENOMIC DNA]</scope>
    <source>
        <strain evidence="2 3">NPDC017990</strain>
    </source>
</reference>
<gene>
    <name evidence="2" type="ORF">ACH4F9_42760</name>
</gene>
<proteinExistence type="predicted"/>
<evidence type="ECO:0000313" key="3">
    <source>
        <dbReference type="Proteomes" id="UP001610818"/>
    </source>
</evidence>
<dbReference type="EMBL" id="JBIRGQ010000014">
    <property type="protein sequence ID" value="MFH8551719.1"/>
    <property type="molecule type" value="Genomic_DNA"/>
</dbReference>
<dbReference type="InterPro" id="IPR040754">
    <property type="entry name" value="PreAtp-grasp"/>
</dbReference>
<protein>
    <recommendedName>
        <fullName evidence="1">Pre ATP-grasp domain-containing protein</fullName>
    </recommendedName>
</protein>
<dbReference type="Proteomes" id="UP001610818">
    <property type="component" value="Unassembled WGS sequence"/>
</dbReference>
<evidence type="ECO:0000259" key="1">
    <source>
        <dbReference type="Pfam" id="PF18604"/>
    </source>
</evidence>
<organism evidence="2 3">
    <name type="scientific">Streptomyces longisporoflavus</name>
    <dbReference type="NCBI Taxonomy" id="28044"/>
    <lineage>
        <taxon>Bacteria</taxon>
        <taxon>Bacillati</taxon>
        <taxon>Actinomycetota</taxon>
        <taxon>Actinomycetes</taxon>
        <taxon>Kitasatosporales</taxon>
        <taxon>Streptomycetaceae</taxon>
        <taxon>Streptomyces</taxon>
    </lineage>
</organism>
<keyword evidence="3" id="KW-1185">Reference proteome</keyword>
<comment type="caution">
    <text evidence="2">The sequence shown here is derived from an EMBL/GenBank/DDBJ whole genome shotgun (WGS) entry which is preliminary data.</text>
</comment>
<evidence type="ECO:0000313" key="2">
    <source>
        <dbReference type="EMBL" id="MFH8551719.1"/>
    </source>
</evidence>
<feature type="domain" description="Pre ATP-grasp" evidence="1">
    <location>
        <begin position="23"/>
        <end position="99"/>
    </location>
</feature>
<name>A0ABW7R4W7_9ACTN</name>
<dbReference type="Pfam" id="PF18604">
    <property type="entry name" value="PreAtp-grasp"/>
    <property type="match status" value="1"/>
</dbReference>
<accession>A0ABW7R4W7</accession>